<evidence type="ECO:0000256" key="2">
    <source>
        <dbReference type="ARBA" id="ARBA00007528"/>
    </source>
</evidence>
<accession>A0A1V6Q733</accession>
<dbReference type="Gene3D" id="3.20.20.80">
    <property type="entry name" value="Glycosidases"/>
    <property type="match status" value="1"/>
</dbReference>
<evidence type="ECO:0000256" key="3">
    <source>
        <dbReference type="ARBA" id="ARBA00022729"/>
    </source>
</evidence>
<evidence type="ECO:0000256" key="6">
    <source>
        <dbReference type="ARBA" id="ARBA00025026"/>
    </source>
</evidence>
<dbReference type="Pfam" id="PF03198">
    <property type="entry name" value="Glyco_hydro_72"/>
    <property type="match status" value="1"/>
</dbReference>
<dbReference type="GO" id="GO:0071970">
    <property type="term" value="P:fungal-type cell wall (1-&gt;3)-beta-D-glucan biosynthetic process"/>
    <property type="evidence" value="ECO:0007669"/>
    <property type="project" value="TreeGrafter"/>
</dbReference>
<keyword evidence="3" id="KW-0732">Signal</keyword>
<feature type="transmembrane region" description="Helical" evidence="9">
    <location>
        <begin position="413"/>
        <end position="436"/>
    </location>
</feature>
<keyword evidence="4" id="KW-0325">Glycoprotein</keyword>
<dbReference type="GO" id="GO:0031505">
    <property type="term" value="P:fungal-type cell wall organization"/>
    <property type="evidence" value="ECO:0007669"/>
    <property type="project" value="TreeGrafter"/>
</dbReference>
<organism evidence="10 11">
    <name type="scientific">Penicillium antarcticum</name>
    <dbReference type="NCBI Taxonomy" id="416450"/>
    <lineage>
        <taxon>Eukaryota</taxon>
        <taxon>Fungi</taxon>
        <taxon>Dikarya</taxon>
        <taxon>Ascomycota</taxon>
        <taxon>Pezizomycotina</taxon>
        <taxon>Eurotiomycetes</taxon>
        <taxon>Eurotiomycetidae</taxon>
        <taxon>Eurotiales</taxon>
        <taxon>Aspergillaceae</taxon>
        <taxon>Penicillium</taxon>
    </lineage>
</organism>
<dbReference type="GO" id="GO:0098552">
    <property type="term" value="C:side of membrane"/>
    <property type="evidence" value="ECO:0007669"/>
    <property type="project" value="UniProtKB-KW"/>
</dbReference>
<evidence type="ECO:0000256" key="8">
    <source>
        <dbReference type="SAM" id="MobiDB-lite"/>
    </source>
</evidence>
<dbReference type="Proteomes" id="UP000191672">
    <property type="component" value="Unassembled WGS sequence"/>
</dbReference>
<gene>
    <name evidence="10" type="ORF">PENANT_c011G04009</name>
</gene>
<feature type="compositionally biased region" description="Low complexity" evidence="8">
    <location>
        <begin position="380"/>
        <end position="395"/>
    </location>
</feature>
<dbReference type="PANTHER" id="PTHR31468:SF8">
    <property type="entry name" value="1,3-BETA-GLUCANOSYLTRANSFERASE GAS2"/>
    <property type="match status" value="1"/>
</dbReference>
<dbReference type="EC" id="2.4.1.-" evidence="7"/>
<keyword evidence="7" id="KW-0336">GPI-anchor</keyword>
<keyword evidence="11" id="KW-1185">Reference proteome</keyword>
<name>A0A1V6Q733_9EURO</name>
<evidence type="ECO:0000313" key="11">
    <source>
        <dbReference type="Proteomes" id="UP000191672"/>
    </source>
</evidence>
<reference evidence="11" key="1">
    <citation type="journal article" date="2017" name="Nat. Microbiol.">
        <title>Global analysis of biosynthetic gene clusters reveals vast potential of secondary metabolite production in Penicillium species.</title>
        <authorList>
            <person name="Nielsen J.C."/>
            <person name="Grijseels S."/>
            <person name="Prigent S."/>
            <person name="Ji B."/>
            <person name="Dainat J."/>
            <person name="Nielsen K.F."/>
            <person name="Frisvad J.C."/>
            <person name="Workman M."/>
            <person name="Nielsen J."/>
        </authorList>
    </citation>
    <scope>NUCLEOTIDE SEQUENCE [LARGE SCALE GENOMIC DNA]</scope>
    <source>
        <strain evidence="11">IBT 31811</strain>
    </source>
</reference>
<keyword evidence="7" id="KW-0808">Transferase</keyword>
<keyword evidence="5 7" id="KW-0449">Lipoprotein</keyword>
<evidence type="ECO:0000256" key="5">
    <source>
        <dbReference type="ARBA" id="ARBA00023288"/>
    </source>
</evidence>
<evidence type="ECO:0000256" key="7">
    <source>
        <dbReference type="RuleBase" id="RU361209"/>
    </source>
</evidence>
<proteinExistence type="inferred from homology"/>
<dbReference type="GO" id="GO:0005886">
    <property type="term" value="C:plasma membrane"/>
    <property type="evidence" value="ECO:0007669"/>
    <property type="project" value="UniProtKB-SubCell"/>
</dbReference>
<dbReference type="GO" id="GO:0042124">
    <property type="term" value="F:1,3-beta-glucanosyltransferase activity"/>
    <property type="evidence" value="ECO:0007669"/>
    <property type="project" value="TreeGrafter"/>
</dbReference>
<feature type="compositionally biased region" description="Polar residues" evidence="8">
    <location>
        <begin position="396"/>
        <end position="406"/>
    </location>
</feature>
<evidence type="ECO:0000256" key="4">
    <source>
        <dbReference type="ARBA" id="ARBA00023180"/>
    </source>
</evidence>
<evidence type="ECO:0000256" key="1">
    <source>
        <dbReference type="ARBA" id="ARBA00004609"/>
    </source>
</evidence>
<dbReference type="AlphaFoldDB" id="A0A1V6Q733"/>
<comment type="caution">
    <text evidence="10">The sequence shown here is derived from an EMBL/GenBank/DDBJ whole genome shotgun (WGS) entry which is preliminary data.</text>
</comment>
<keyword evidence="9" id="KW-0812">Transmembrane</keyword>
<keyword evidence="9" id="KW-1133">Transmembrane helix</keyword>
<dbReference type="InterPro" id="IPR017853">
    <property type="entry name" value="GH"/>
</dbReference>
<feature type="region of interest" description="Disordered" evidence="8">
    <location>
        <begin position="368"/>
        <end position="409"/>
    </location>
</feature>
<comment type="subcellular location">
    <subcellularLocation>
        <location evidence="1 7">Cell membrane</location>
        <topology evidence="1 7">Lipid-anchor</topology>
        <topology evidence="1 7">GPI-anchor</topology>
    </subcellularLocation>
</comment>
<dbReference type="OrthoDB" id="421038at2759"/>
<comment type="function">
    <text evidence="6">Splits internally a 1,3-beta-glucan molecule and transfers the newly generated reducing end (the donor) to the non-reducing end of another 1,3-beta-glucan molecule (the acceptor) forming a 1,3-beta linkage, resulting in the elongation of 1,3-beta-glucan chains in the cell wall. Involved in cell wall morphogenesis.</text>
</comment>
<keyword evidence="7 9" id="KW-0472">Membrane</keyword>
<dbReference type="EMBL" id="MDYN01000011">
    <property type="protein sequence ID" value="OQD85038.1"/>
    <property type="molecule type" value="Genomic_DNA"/>
</dbReference>
<dbReference type="SUPFAM" id="SSF51445">
    <property type="entry name" value="(Trans)glycosidases"/>
    <property type="match status" value="1"/>
</dbReference>
<dbReference type="InterPro" id="IPR004886">
    <property type="entry name" value="Glucanosyltransferase"/>
</dbReference>
<protein>
    <recommendedName>
        <fullName evidence="7">1,3-beta-glucanosyltransferase</fullName>
        <ecNumber evidence="7">2.4.1.-</ecNumber>
    </recommendedName>
</protein>
<evidence type="ECO:0000313" key="10">
    <source>
        <dbReference type="EMBL" id="OQD85038.1"/>
    </source>
</evidence>
<dbReference type="PANTHER" id="PTHR31468">
    <property type="entry name" value="1,3-BETA-GLUCANOSYLTRANSFERASE GAS1"/>
    <property type="match status" value="1"/>
</dbReference>
<evidence type="ECO:0000256" key="9">
    <source>
        <dbReference type="SAM" id="Phobius"/>
    </source>
</evidence>
<sequence length="624" mass="66828">MASKGVRRIRPVGNGFTLSNGTTGESSRFQIKGVAYIWDTNTAGYTDLLADEEQCAIDAPLMKELGVNVISVYAVDATKNHDKCMQTFYDNGIYVIANLEGTWAMGNNTWDMYYFEQYSAVLDALAGYDNTLGLIVSNQNIATDSQIDNASSLKAAVRDMKAYANARGYRNLPIGYYTTMLTSTNWLKLGEYLACGNSSNAIDFLGLDLYTWCGSSSIESSGYDDYLKQSADLGIPIFLSEDGCSSTTPRTFGDQAAVFGSVESTYWSGAIIYGWREEVLSPGRGLVSYPNVTGASSAAATPTLLADYTNLQNQWASVTTSSHTIRVTTAPACPTSSTSLWTLNPLASLPTISGLDFATVKEASLTRLSTSPSAGASDRTSTGSASFPSSSGTLSDSDPMSGTSGDSDAKLRIGVGVGVGVGVGLLLMAAALFFWCRRRKPKNTKSNPEGFQNEQKHPRELEGEWTAPEMSGSPSAAVNPKEIFSTEILEASAAKNHTQGDLNAVELDTASATLGRGSSSSPVPVPVPPIVSNPVFETEAVRSTLGNSGLDELAEEADIAVQELGFINLRKRALAVQAEALKRSPESMAGRKGEEYRELLQREEKITARLEDIESQQRRSDLVA</sequence>
<comment type="similarity">
    <text evidence="2 7">Belongs to the glycosyl hydrolase 72 family.</text>
</comment>